<keyword evidence="4" id="KW-1185">Reference proteome</keyword>
<gene>
    <name evidence="3" type="ORF">CEUSTIGMA_g10353.t1</name>
</gene>
<feature type="transmembrane region" description="Helical" evidence="2">
    <location>
        <begin position="205"/>
        <end position="230"/>
    </location>
</feature>
<name>A0A250XIS9_9CHLO</name>
<feature type="region of interest" description="Disordered" evidence="1">
    <location>
        <begin position="101"/>
        <end position="128"/>
    </location>
</feature>
<dbReference type="Proteomes" id="UP000232323">
    <property type="component" value="Unassembled WGS sequence"/>
</dbReference>
<feature type="compositionally biased region" description="Pro residues" evidence="1">
    <location>
        <begin position="101"/>
        <end position="117"/>
    </location>
</feature>
<dbReference type="EMBL" id="BEGY01000088">
    <property type="protein sequence ID" value="GAX82926.1"/>
    <property type="molecule type" value="Genomic_DNA"/>
</dbReference>
<sequence>MLPYAVHSSASSPCCTNITFPVSGFASGATFVCLSFQPTRSSGASPSSVSSLPPLNIIAGFPDRAGGTFLTTPATVQGTLTCSTSMFGKIGVAQYFLKQPPPSLPVPPNPPPPPPVAKPTGSPASEAGPNSLKFQATFTISFNALSSNSSLLSEFKVLSNAIESVTAGNLFAGSNYLYNVQTPFIILSNTTSASSGESTSSSTSIVTIIIISCAAGGGGLLMLAGACYWLRSKKRAAILPQGIGIDEDGNRTTSKDRGVSRPPWLQKLDVVRDKMSQEDDGPSGFPGVSSQDNNVLSGQQGGGQDEIKKKESCKNSKQQKSSGKEGGSAAQEDFMLQSPTAYTSVYGAINGRDYDAASSAAVANMMPSVIQEVDIVDRPCGKQQLCHCLRLPSTTTAAACLLCGMPLCSNPCWEALQLFINNILQH</sequence>
<feature type="compositionally biased region" description="Basic and acidic residues" evidence="1">
    <location>
        <begin position="305"/>
        <end position="314"/>
    </location>
</feature>
<dbReference type="AlphaFoldDB" id="A0A250XIS9"/>
<evidence type="ECO:0000313" key="4">
    <source>
        <dbReference type="Proteomes" id="UP000232323"/>
    </source>
</evidence>
<protein>
    <submittedName>
        <fullName evidence="3">Uncharacterized protein</fullName>
    </submittedName>
</protein>
<evidence type="ECO:0000256" key="1">
    <source>
        <dbReference type="SAM" id="MobiDB-lite"/>
    </source>
</evidence>
<keyword evidence="2" id="KW-1133">Transmembrane helix</keyword>
<organism evidence="3 4">
    <name type="scientific">Chlamydomonas eustigma</name>
    <dbReference type="NCBI Taxonomy" id="1157962"/>
    <lineage>
        <taxon>Eukaryota</taxon>
        <taxon>Viridiplantae</taxon>
        <taxon>Chlorophyta</taxon>
        <taxon>core chlorophytes</taxon>
        <taxon>Chlorophyceae</taxon>
        <taxon>CS clade</taxon>
        <taxon>Chlamydomonadales</taxon>
        <taxon>Chlamydomonadaceae</taxon>
        <taxon>Chlamydomonas</taxon>
    </lineage>
</organism>
<feature type="compositionally biased region" description="Basic and acidic residues" evidence="1">
    <location>
        <begin position="248"/>
        <end position="259"/>
    </location>
</feature>
<reference evidence="3 4" key="1">
    <citation type="submission" date="2017-08" db="EMBL/GenBank/DDBJ databases">
        <title>Acidophilic green algal genome provides insights into adaptation to an acidic environment.</title>
        <authorList>
            <person name="Hirooka S."/>
            <person name="Hirose Y."/>
            <person name="Kanesaki Y."/>
            <person name="Higuchi S."/>
            <person name="Fujiwara T."/>
            <person name="Onuma R."/>
            <person name="Era A."/>
            <person name="Ohbayashi R."/>
            <person name="Uzuka A."/>
            <person name="Nozaki H."/>
            <person name="Yoshikawa H."/>
            <person name="Miyagishima S.Y."/>
        </authorList>
    </citation>
    <scope>NUCLEOTIDE SEQUENCE [LARGE SCALE GENOMIC DNA]</scope>
    <source>
        <strain evidence="3 4">NIES-2499</strain>
    </source>
</reference>
<evidence type="ECO:0000313" key="3">
    <source>
        <dbReference type="EMBL" id="GAX82926.1"/>
    </source>
</evidence>
<comment type="caution">
    <text evidence="3">The sequence shown here is derived from an EMBL/GenBank/DDBJ whole genome shotgun (WGS) entry which is preliminary data.</text>
</comment>
<feature type="compositionally biased region" description="Polar residues" evidence="1">
    <location>
        <begin position="288"/>
        <end position="298"/>
    </location>
</feature>
<evidence type="ECO:0000256" key="2">
    <source>
        <dbReference type="SAM" id="Phobius"/>
    </source>
</evidence>
<keyword evidence="2" id="KW-0812">Transmembrane</keyword>
<accession>A0A250XIS9</accession>
<proteinExistence type="predicted"/>
<feature type="region of interest" description="Disordered" evidence="1">
    <location>
        <begin position="244"/>
        <end position="330"/>
    </location>
</feature>
<keyword evidence="2" id="KW-0472">Membrane</keyword>